<dbReference type="GeneID" id="93311348"/>
<gene>
    <name evidence="6" type="primary">fliT</name>
    <name evidence="6" type="ORF">SJ059_20285</name>
</gene>
<keyword evidence="3" id="KW-1005">Bacterial flagellum biogenesis</keyword>
<keyword evidence="6" id="KW-0969">Cilium</keyword>
<keyword evidence="2" id="KW-0963">Cytoplasm</keyword>
<evidence type="ECO:0000256" key="4">
    <source>
        <dbReference type="ARBA" id="ARBA00023186"/>
    </source>
</evidence>
<dbReference type="EMBL" id="JAWZZT010000020">
    <property type="protein sequence ID" value="MDX7016794.1"/>
    <property type="molecule type" value="Genomic_DNA"/>
</dbReference>
<sequence length="135" mass="15097">MERQQQLLAAYQQIHTLSSQMIALARAGQWEALVEMQFAYVTAVEKTAEFTGKAGPSLALQEMLNAKLKQIIDNEGVLKGLLQQRMEQLKTLIDQSTRQNAVNTAYGQFDDRSLLLGELQSDNVVAIKSKSEELQ</sequence>
<dbReference type="AlphaFoldDB" id="A0A0F0UH56"/>
<protein>
    <recommendedName>
        <fullName evidence="5">Flagellar protein FliT</fullName>
    </recommendedName>
</protein>
<keyword evidence="6" id="KW-0282">Flagellum</keyword>
<name>A0A0F0UH56_KLEAE</name>
<evidence type="ECO:0000256" key="1">
    <source>
        <dbReference type="ARBA" id="ARBA00004514"/>
    </source>
</evidence>
<dbReference type="Proteomes" id="UP001279012">
    <property type="component" value="Unassembled WGS sequence"/>
</dbReference>
<keyword evidence="4" id="KW-0143">Chaperone</keyword>
<proteinExistence type="predicted"/>
<dbReference type="Pfam" id="PF05400">
    <property type="entry name" value="FliT"/>
    <property type="match status" value="1"/>
</dbReference>
<accession>A0A157TN40</accession>
<evidence type="ECO:0000256" key="2">
    <source>
        <dbReference type="ARBA" id="ARBA00022490"/>
    </source>
</evidence>
<keyword evidence="6" id="KW-0966">Cell projection</keyword>
<accession>A0A0F0UH56</accession>
<organism evidence="6 7">
    <name type="scientific">Klebsiella aerogenes</name>
    <name type="common">Enterobacter aerogenes</name>
    <dbReference type="NCBI Taxonomy" id="548"/>
    <lineage>
        <taxon>Bacteria</taxon>
        <taxon>Pseudomonadati</taxon>
        <taxon>Pseudomonadota</taxon>
        <taxon>Gammaproteobacteria</taxon>
        <taxon>Enterobacterales</taxon>
        <taxon>Enterobacteriaceae</taxon>
        <taxon>Klebsiella/Raoultella group</taxon>
        <taxon>Klebsiella</taxon>
    </lineage>
</organism>
<evidence type="ECO:0000313" key="7">
    <source>
        <dbReference type="Proteomes" id="UP001279012"/>
    </source>
</evidence>
<evidence type="ECO:0000256" key="3">
    <source>
        <dbReference type="ARBA" id="ARBA00022795"/>
    </source>
</evidence>
<reference evidence="6" key="1">
    <citation type="submission" date="2023-11" db="EMBL/GenBank/DDBJ databases">
        <title>Detection of rare carbapenemases in Enterobacterales - comparison of two colorimetric and two CIM-based carbapenemase assays.</title>
        <authorList>
            <person name="Schaffarczyk L."/>
            <person name="Noster J."/>
            <person name="Stelzer Y."/>
            <person name="Sattler J."/>
            <person name="Gatermann S."/>
            <person name="Hamprecht A."/>
        </authorList>
    </citation>
    <scope>NUCLEOTIDE SEQUENCE</scope>
    <source>
        <strain evidence="6">CIM-Cont-037</strain>
    </source>
</reference>
<dbReference type="Gene3D" id="1.20.58.380">
    <property type="entry name" value="Flagellar protein flit"/>
    <property type="match status" value="1"/>
</dbReference>
<comment type="subcellular location">
    <subcellularLocation>
        <location evidence="1">Cytoplasm</location>
        <location evidence="1">Cytosol</location>
    </subcellularLocation>
</comment>
<dbReference type="OMA" id="DMEITYL"/>
<evidence type="ECO:0000313" key="6">
    <source>
        <dbReference type="EMBL" id="MDX7016794.1"/>
    </source>
</evidence>
<dbReference type="NCBIfam" id="NF007836">
    <property type="entry name" value="PRK10548.1"/>
    <property type="match status" value="1"/>
</dbReference>
<evidence type="ECO:0000256" key="5">
    <source>
        <dbReference type="ARBA" id="ARBA00093797"/>
    </source>
</evidence>
<dbReference type="GO" id="GO:0044781">
    <property type="term" value="P:bacterial-type flagellum organization"/>
    <property type="evidence" value="ECO:0007669"/>
    <property type="project" value="UniProtKB-KW"/>
</dbReference>
<comment type="caution">
    <text evidence="6">The sequence shown here is derived from an EMBL/GenBank/DDBJ whole genome shotgun (WGS) entry which is preliminary data.</text>
</comment>
<dbReference type="RefSeq" id="WP_015367285.1">
    <property type="nucleotide sequence ID" value="NZ_BGNX01000013.1"/>
</dbReference>
<dbReference type="InterPro" id="IPR008622">
    <property type="entry name" value="FliT"/>
</dbReference>